<evidence type="ECO:0000259" key="2">
    <source>
        <dbReference type="Pfam" id="PF07593"/>
    </source>
</evidence>
<dbReference type="AlphaFoldDB" id="A0A1M3KZ61"/>
<dbReference type="InterPro" id="IPR013517">
    <property type="entry name" value="FG-GAP"/>
</dbReference>
<keyword evidence="1" id="KW-0732">Signal</keyword>
<evidence type="ECO:0000313" key="4">
    <source>
        <dbReference type="Proteomes" id="UP000184233"/>
    </source>
</evidence>
<dbReference type="EMBL" id="MKVH01000021">
    <property type="protein sequence ID" value="OJX57798.1"/>
    <property type="molecule type" value="Genomic_DNA"/>
</dbReference>
<dbReference type="InterPro" id="IPR027039">
    <property type="entry name" value="Crtac1"/>
</dbReference>
<protein>
    <recommendedName>
        <fullName evidence="2">ASPIC/UnbV domain-containing protein</fullName>
    </recommendedName>
</protein>
<dbReference type="InterPro" id="IPR011519">
    <property type="entry name" value="UnbV_ASPIC"/>
</dbReference>
<feature type="domain" description="ASPIC/UnbV" evidence="2">
    <location>
        <begin position="514"/>
        <end position="581"/>
    </location>
</feature>
<comment type="caution">
    <text evidence="3">The sequence shown here is derived from an EMBL/GenBank/DDBJ whole genome shotgun (WGS) entry which is preliminary data.</text>
</comment>
<proteinExistence type="predicted"/>
<gene>
    <name evidence="3" type="ORF">BGO89_07450</name>
</gene>
<dbReference type="PANTHER" id="PTHR16026:SF0">
    <property type="entry name" value="CARTILAGE ACIDIC PROTEIN 1"/>
    <property type="match status" value="1"/>
</dbReference>
<dbReference type="PANTHER" id="PTHR16026">
    <property type="entry name" value="CARTILAGE ACIDIC PROTEIN 1"/>
    <property type="match status" value="1"/>
</dbReference>
<name>A0A1M3KZ61_9BACT</name>
<dbReference type="STRING" id="1895771.BGO89_07450"/>
<evidence type="ECO:0000313" key="3">
    <source>
        <dbReference type="EMBL" id="OJX57798.1"/>
    </source>
</evidence>
<reference evidence="3 4" key="1">
    <citation type="submission" date="2016-09" db="EMBL/GenBank/DDBJ databases">
        <title>Genome-resolved meta-omics ties microbial dynamics to process performance in biotechnology for thiocyanate degradation.</title>
        <authorList>
            <person name="Kantor R.S."/>
            <person name="Huddy R.J."/>
            <person name="Iyer R."/>
            <person name="Thomas B.C."/>
            <person name="Brown C.T."/>
            <person name="Anantharaman K."/>
            <person name="Tringe S."/>
            <person name="Hettich R.L."/>
            <person name="Harrison S.T."/>
            <person name="Banfield J.F."/>
        </authorList>
    </citation>
    <scope>NUCLEOTIDE SEQUENCE [LARGE SCALE GENOMIC DNA]</scope>
    <source>
        <strain evidence="3">59-99</strain>
    </source>
</reference>
<evidence type="ECO:0000256" key="1">
    <source>
        <dbReference type="ARBA" id="ARBA00022729"/>
    </source>
</evidence>
<dbReference type="Gene3D" id="2.130.10.130">
    <property type="entry name" value="Integrin alpha, N-terminal"/>
    <property type="match status" value="3"/>
</dbReference>
<organism evidence="3 4">
    <name type="scientific">Candidatus Kapaibacterium thiocyanatum</name>
    <dbReference type="NCBI Taxonomy" id="1895771"/>
    <lineage>
        <taxon>Bacteria</taxon>
        <taxon>Pseudomonadati</taxon>
        <taxon>Candidatus Kapaibacteriota</taxon>
        <taxon>Candidatus Kapaibacteriia</taxon>
        <taxon>Candidatus Kapaibacteriales</taxon>
        <taxon>Candidatus Kapaibacteriaceae</taxon>
        <taxon>Candidatus Kapaibacterium</taxon>
    </lineage>
</organism>
<dbReference type="Pfam" id="PF07593">
    <property type="entry name" value="UnbV_ASPIC"/>
    <property type="match status" value="1"/>
</dbReference>
<dbReference type="Pfam" id="PF13517">
    <property type="entry name" value="FG-GAP_3"/>
    <property type="match status" value="4"/>
</dbReference>
<dbReference type="InterPro" id="IPR028994">
    <property type="entry name" value="Integrin_alpha_N"/>
</dbReference>
<sequence length="1175" mass="129165">MERVSLDRHGIRFNANPNRLPFPLAVLKHTNTMVPGNGVAAGDLDGDGLADLVFSGFRGLGIFKNNGNMSFQDITKQAGIIVDSNIFSVGVTLVDIEGDGDLDIYVCRNERPNRLYINNGKGKFVERAHAYKLDLVAECINSVFFDYDRDGYLDCYVVTYSNHGVNSRMLEGKGDQIARASEQMQREMAVPRYGTTQQEQQELADSKRKPLNPIELRHKGAADVLLKNNGNGTFRDVTYQAWISDEAMGLSATVGDINLDGWPDIYVANDFNVTDLIYINNGDGSFATQHRKMVRRASVFSMGSDIADFNNDGLPDIVTTDMLPKNHVRRITNSGSSGDMSIYNPTYDSLQIMRNMLQLNRGNNQFSDIGYMTGIAATDWSWACLMVDLDLDGRKDIFIANGYTSDLSNQDYVYNIGRMSADQDSNGRFLTEPNFVFRNKGGIAFEDVSAAWGLADTSASLGAAYVDLDNDGDLDLVVGNIDDNPYIYRNTAVERKLGHYLRVKLVGTGGNSRGLGAKVRITYGGESQYLEQYPVRGFLSTMDDVMHFGTGTATVLDSVIIQWPDGRTEIRLQVPADQMLTLNHRDASIPTRGMFALSKPEAPLFTDVSGTTGLDYRQTENKFDDYKKYRMMPVRASWGGPPVAVADVNGDGLDDVVFGGARGITTQIYLQTRPGTFTQASKAGLANEFGSEDQAIVLVDIDGDGDRDLIVAAGGVEFDHEDNEMLSFVYINDGKGQFVQDQSGRLPNVRTTAATIVAADYDHDGAVDLFIGGGVGAQYPLPSRSYVLRNNGKGYFRDITDSVAPGLSDVGIVRAALWTDVDNDNHLDLLVAGEWMPITLFHNDGTGTFVNITGQAGLDKTIGWWYSVNGADVDNDGDIDYVLGNIGLNNRYQASDERPIEIWAADFDDNGSIDPLITYYPFPEDNKPYLMRDRGKILSQMPTLNRRFNHYYQFASAPLDKVIDREALDTAWHRAATLMKSAVLLNNGNKTFTIKPLPDMAQISPLLGTEFLDLNDDDNIDLVTVGNMYGAEEDVVRYDAGKGLVLLGDGNGEFRPLPIPEAGFVSPFDTRGVVLAKNVGASDVPLVLITAVNQGKAESFKLNNTAGIRVMSLNPARVTHAMTVFEDGRKRKTEAYCGSGYRAQSSCNLVVSSRARQVILYDREKIVEDGTVTKP</sequence>
<dbReference type="SUPFAM" id="SSF69318">
    <property type="entry name" value="Integrin alpha N-terminal domain"/>
    <property type="match status" value="3"/>
</dbReference>
<dbReference type="Proteomes" id="UP000184233">
    <property type="component" value="Unassembled WGS sequence"/>
</dbReference>
<accession>A0A1M3KZ61</accession>